<accession>A0A9D4PK03</accession>
<dbReference type="AlphaFoldDB" id="A0A9D4PK03"/>
<evidence type="ECO:0000313" key="4">
    <source>
        <dbReference type="EMBL" id="KAH7943505.1"/>
    </source>
</evidence>
<organism evidence="4 5">
    <name type="scientific">Rhipicephalus sanguineus</name>
    <name type="common">Brown dog tick</name>
    <name type="synonym">Ixodes sanguineus</name>
    <dbReference type="NCBI Taxonomy" id="34632"/>
    <lineage>
        <taxon>Eukaryota</taxon>
        <taxon>Metazoa</taxon>
        <taxon>Ecdysozoa</taxon>
        <taxon>Arthropoda</taxon>
        <taxon>Chelicerata</taxon>
        <taxon>Arachnida</taxon>
        <taxon>Acari</taxon>
        <taxon>Parasitiformes</taxon>
        <taxon>Ixodida</taxon>
        <taxon>Ixodoidea</taxon>
        <taxon>Ixodidae</taxon>
        <taxon>Rhipicephalinae</taxon>
        <taxon>Rhipicephalus</taxon>
        <taxon>Rhipicephalus</taxon>
    </lineage>
</organism>
<evidence type="ECO:0000259" key="3">
    <source>
        <dbReference type="PROSITE" id="PS51269"/>
    </source>
</evidence>
<keyword evidence="5" id="KW-1185">Reference proteome</keyword>
<sequence length="192" mass="20750">MELAEAFVNGIAKAADPRKVSDADYAKLLDKVFKVVTADGDPGADGGDDESTADDAFKDGGAGLIALVLESARFNLDDSQFALRLEEYGLTGARADALIRKYAANRQLVRVELSRIGRRPPHVVGVDWSVDYRVKSNHLERIGEPVFHINLKTTSSESPVSFSCNMAQMQDLLHSLRDAAKCVENKAQGGGS</sequence>
<dbReference type="GO" id="GO:0006814">
    <property type="term" value="P:sodium ion transport"/>
    <property type="evidence" value="ECO:0007669"/>
    <property type="project" value="InterPro"/>
</dbReference>
<dbReference type="PANTHER" id="PTHR31159">
    <property type="entry name" value="COMM DOMAIN-CONTAINING PROTEIN 3"/>
    <property type="match status" value="1"/>
</dbReference>
<dbReference type="EMBL" id="JABSTV010001253">
    <property type="protein sequence ID" value="KAH7943505.1"/>
    <property type="molecule type" value="Genomic_DNA"/>
</dbReference>
<evidence type="ECO:0000313" key="5">
    <source>
        <dbReference type="Proteomes" id="UP000821837"/>
    </source>
</evidence>
<dbReference type="Proteomes" id="UP000821837">
    <property type="component" value="Unassembled WGS sequence"/>
</dbReference>
<dbReference type="VEuPathDB" id="VectorBase:RSAN_040040"/>
<gene>
    <name evidence="4" type="ORF">HPB52_009161</name>
</gene>
<reference evidence="4" key="1">
    <citation type="journal article" date="2020" name="Cell">
        <title>Large-Scale Comparative Analyses of Tick Genomes Elucidate Their Genetic Diversity and Vector Capacities.</title>
        <authorList>
            <consortium name="Tick Genome and Microbiome Consortium (TIGMIC)"/>
            <person name="Jia N."/>
            <person name="Wang J."/>
            <person name="Shi W."/>
            <person name="Du L."/>
            <person name="Sun Y."/>
            <person name="Zhan W."/>
            <person name="Jiang J.F."/>
            <person name="Wang Q."/>
            <person name="Zhang B."/>
            <person name="Ji P."/>
            <person name="Bell-Sakyi L."/>
            <person name="Cui X.M."/>
            <person name="Yuan T.T."/>
            <person name="Jiang B.G."/>
            <person name="Yang W.F."/>
            <person name="Lam T.T."/>
            <person name="Chang Q.C."/>
            <person name="Ding S.J."/>
            <person name="Wang X.J."/>
            <person name="Zhu J.G."/>
            <person name="Ruan X.D."/>
            <person name="Zhao L."/>
            <person name="Wei J.T."/>
            <person name="Ye R.Z."/>
            <person name="Que T.C."/>
            <person name="Du C.H."/>
            <person name="Zhou Y.H."/>
            <person name="Cheng J.X."/>
            <person name="Dai P.F."/>
            <person name="Guo W.B."/>
            <person name="Han X.H."/>
            <person name="Huang E.J."/>
            <person name="Li L.F."/>
            <person name="Wei W."/>
            <person name="Gao Y.C."/>
            <person name="Liu J.Z."/>
            <person name="Shao H.Z."/>
            <person name="Wang X."/>
            <person name="Wang C.C."/>
            <person name="Yang T.C."/>
            <person name="Huo Q.B."/>
            <person name="Li W."/>
            <person name="Chen H.Y."/>
            <person name="Chen S.E."/>
            <person name="Zhou L.G."/>
            <person name="Ni X.B."/>
            <person name="Tian J.H."/>
            <person name="Sheng Y."/>
            <person name="Liu T."/>
            <person name="Pan Y.S."/>
            <person name="Xia L.Y."/>
            <person name="Li J."/>
            <person name="Zhao F."/>
            <person name="Cao W.C."/>
        </authorList>
    </citation>
    <scope>NUCLEOTIDE SEQUENCE</scope>
    <source>
        <strain evidence="4">Rsan-2018</strain>
    </source>
</reference>
<dbReference type="InterPro" id="IPR037355">
    <property type="entry name" value="COMMD3"/>
</dbReference>
<dbReference type="Pfam" id="PF07258">
    <property type="entry name" value="COMM_domain"/>
    <property type="match status" value="1"/>
</dbReference>
<dbReference type="PROSITE" id="PS51269">
    <property type="entry name" value="COMM"/>
    <property type="match status" value="1"/>
</dbReference>
<dbReference type="Pfam" id="PF21672">
    <property type="entry name" value="COMM_HN"/>
    <property type="match status" value="1"/>
</dbReference>
<feature type="domain" description="COMM" evidence="3">
    <location>
        <begin position="122"/>
        <end position="187"/>
    </location>
</feature>
<dbReference type="CDD" id="cd04751">
    <property type="entry name" value="Commd3"/>
    <property type="match status" value="1"/>
</dbReference>
<dbReference type="PANTHER" id="PTHR31159:SF1">
    <property type="entry name" value="COMM DOMAIN-CONTAINING PROTEIN 3"/>
    <property type="match status" value="1"/>
</dbReference>
<evidence type="ECO:0000256" key="1">
    <source>
        <dbReference type="ARBA" id="ARBA00016548"/>
    </source>
</evidence>
<proteinExistence type="inferred from homology"/>
<name>A0A9D4PK03_RHISA</name>
<dbReference type="InterPro" id="IPR017920">
    <property type="entry name" value="COMM"/>
</dbReference>
<comment type="caution">
    <text evidence="4">The sequence shown here is derived from an EMBL/GenBank/DDBJ whole genome shotgun (WGS) entry which is preliminary data.</text>
</comment>
<dbReference type="OMA" id="CNMAQMQ"/>
<dbReference type="OrthoDB" id="1917519at2759"/>
<comment type="similarity">
    <text evidence="2">Belongs to the COMM domain-containing protein 3 family.</text>
</comment>
<reference evidence="4" key="2">
    <citation type="submission" date="2021-09" db="EMBL/GenBank/DDBJ databases">
        <authorList>
            <person name="Jia N."/>
            <person name="Wang J."/>
            <person name="Shi W."/>
            <person name="Du L."/>
            <person name="Sun Y."/>
            <person name="Zhan W."/>
            <person name="Jiang J."/>
            <person name="Wang Q."/>
            <person name="Zhang B."/>
            <person name="Ji P."/>
            <person name="Sakyi L.B."/>
            <person name="Cui X."/>
            <person name="Yuan T."/>
            <person name="Jiang B."/>
            <person name="Yang W."/>
            <person name="Lam T.T.-Y."/>
            <person name="Chang Q."/>
            <person name="Ding S."/>
            <person name="Wang X."/>
            <person name="Zhu J."/>
            <person name="Ruan X."/>
            <person name="Zhao L."/>
            <person name="Wei J."/>
            <person name="Que T."/>
            <person name="Du C."/>
            <person name="Cheng J."/>
            <person name="Dai P."/>
            <person name="Han X."/>
            <person name="Huang E."/>
            <person name="Gao Y."/>
            <person name="Liu J."/>
            <person name="Shao H."/>
            <person name="Ye R."/>
            <person name="Li L."/>
            <person name="Wei W."/>
            <person name="Wang X."/>
            <person name="Wang C."/>
            <person name="Huo Q."/>
            <person name="Li W."/>
            <person name="Guo W."/>
            <person name="Chen H."/>
            <person name="Chen S."/>
            <person name="Zhou L."/>
            <person name="Zhou L."/>
            <person name="Ni X."/>
            <person name="Tian J."/>
            <person name="Zhou Y."/>
            <person name="Sheng Y."/>
            <person name="Liu T."/>
            <person name="Pan Y."/>
            <person name="Xia L."/>
            <person name="Li J."/>
            <person name="Zhao F."/>
            <person name="Cao W."/>
        </authorList>
    </citation>
    <scope>NUCLEOTIDE SEQUENCE</scope>
    <source>
        <strain evidence="4">Rsan-2018</strain>
        <tissue evidence="4">Larvae</tissue>
    </source>
</reference>
<evidence type="ECO:0000256" key="2">
    <source>
        <dbReference type="ARBA" id="ARBA00093469"/>
    </source>
</evidence>
<protein>
    <recommendedName>
        <fullName evidence="1">COMM domain-containing protein 3</fullName>
    </recommendedName>
</protein>